<evidence type="ECO:0000256" key="1">
    <source>
        <dbReference type="ARBA" id="ARBA00007705"/>
    </source>
</evidence>
<dbReference type="Gene3D" id="3.30.70.370">
    <property type="match status" value="2"/>
</dbReference>
<evidence type="ECO:0000256" key="2">
    <source>
        <dbReference type="ARBA" id="ARBA00012417"/>
    </source>
</evidence>
<dbReference type="GO" id="GO:0003887">
    <property type="term" value="F:DNA-directed DNA polymerase activity"/>
    <property type="evidence" value="ECO:0007669"/>
    <property type="project" value="UniProtKB-EC"/>
</dbReference>
<evidence type="ECO:0000259" key="6">
    <source>
        <dbReference type="SMART" id="SM00482"/>
    </source>
</evidence>
<dbReference type="Gene3D" id="1.10.150.20">
    <property type="entry name" value="5' to 3' exonuclease, C-terminal subdomain"/>
    <property type="match status" value="1"/>
</dbReference>
<comment type="catalytic activity">
    <reaction evidence="4">
        <text>DNA(n) + a 2'-deoxyribonucleoside 5'-triphosphate = DNA(n+1) + diphosphate</text>
        <dbReference type="Rhea" id="RHEA:22508"/>
        <dbReference type="Rhea" id="RHEA-COMP:17339"/>
        <dbReference type="Rhea" id="RHEA-COMP:17340"/>
        <dbReference type="ChEBI" id="CHEBI:33019"/>
        <dbReference type="ChEBI" id="CHEBI:61560"/>
        <dbReference type="ChEBI" id="CHEBI:173112"/>
        <dbReference type="EC" id="2.7.7.7"/>
    </reaction>
</comment>
<gene>
    <name evidence="7" type="ORF">R50_2053</name>
</gene>
<keyword evidence="3" id="KW-0235">DNA replication</keyword>
<organism evidence="7 8">
    <name type="scientific">Candidatus Hydrogenisulfobacillus filiaventi</name>
    <dbReference type="NCBI Taxonomy" id="2707344"/>
    <lineage>
        <taxon>Bacteria</taxon>
        <taxon>Bacillati</taxon>
        <taxon>Bacillota</taxon>
        <taxon>Clostridia</taxon>
        <taxon>Eubacteriales</taxon>
        <taxon>Clostridiales Family XVII. Incertae Sedis</taxon>
        <taxon>Candidatus Hydrogenisulfobacillus</taxon>
    </lineage>
</organism>
<dbReference type="SUPFAM" id="SSF53098">
    <property type="entry name" value="Ribonuclease H-like"/>
    <property type="match status" value="1"/>
</dbReference>
<dbReference type="KEGG" id="hfv:R50_2053"/>
<dbReference type="SMART" id="SM00482">
    <property type="entry name" value="POLAc"/>
    <property type="match status" value="1"/>
</dbReference>
<proteinExistence type="inferred from homology"/>
<dbReference type="SUPFAM" id="SSF56672">
    <property type="entry name" value="DNA/RNA polymerases"/>
    <property type="match status" value="1"/>
</dbReference>
<evidence type="ECO:0000256" key="3">
    <source>
        <dbReference type="ARBA" id="ARBA00022705"/>
    </source>
</evidence>
<dbReference type="EMBL" id="LR778114">
    <property type="protein sequence ID" value="CAB1129550.1"/>
    <property type="molecule type" value="Genomic_DNA"/>
</dbReference>
<evidence type="ECO:0000256" key="5">
    <source>
        <dbReference type="SAM" id="MobiDB-lite"/>
    </source>
</evidence>
<dbReference type="PANTHER" id="PTHR10133">
    <property type="entry name" value="DNA POLYMERASE I"/>
    <property type="match status" value="1"/>
</dbReference>
<dbReference type="Gene3D" id="3.30.420.10">
    <property type="entry name" value="Ribonuclease H-like superfamily/Ribonuclease H"/>
    <property type="match status" value="1"/>
</dbReference>
<dbReference type="InterPro" id="IPR002298">
    <property type="entry name" value="DNA_polymerase_A"/>
</dbReference>
<dbReference type="GO" id="GO:0006261">
    <property type="term" value="P:DNA-templated DNA replication"/>
    <property type="evidence" value="ECO:0007669"/>
    <property type="project" value="InterPro"/>
</dbReference>
<dbReference type="Pfam" id="PF00476">
    <property type="entry name" value="DNA_pol_A"/>
    <property type="match status" value="2"/>
</dbReference>
<sequence length="894" mass="98266">MTRNVCPECASLLAAASIERVGDALRLASPVNDGSALAALRQHRWHLMETMMRPESAPTKASMSSGGSTSRIAPSTPSSGSASRPGRDDQKGVVAQSTFWEDERDVAARSLWAPADDRVDRLAAAPWKVVDVETTALTPWSEPVTESLARSARAAVGLPRSGPVDTRPRLRVVTAAWPADDGTLETAAWDLDALTPADRRRVAAACLRGVLVGHNAGFDLFWLRHVVGADAAAWPDEVVDTLLLARLARPDAPLELLDAASRDDSGTDRVMEARHLAEGLMDAHKPKGGWSLEALAWLVLGRRMDKTWQGPAHWTLPVPLREPLYRYAIGDVDVAFWLWMALVGGDPGDDPLRQWAAWKEAHPAWNATAMGQQIRDVVAIREAGLPLSAEAAHRYAHAQEAKAMEAVDRLAELAPELSPWVEDLKAGKGVSEEFRTALAASLRGRGAGIGTTATGKAAVSRKALKRASHGNQDADAVRKAWDAVGALRKRRDMALDYAARLAPDGRIHPLLAHGPISGRLSSQEPNIQNLPHDPDFRAIVEAPPGWRILAADYAAQEMRVAAALALRAQEEILAVIASQDPNRDKLRRWLRAVLDGGVDPSPQEVRARWDEIGELRRARKWREAERAERVATWTELALRLRQVLRASGNGLPYSTLRELLASGLDIHVGTACLINEMPLPASPEEAARFKAEHKALRDRAKGANFGLLYGMGADGFRTYAQVIYDLELSEQDAVDLRERWFAALPELRVWQLWTLATPSERGRWLLVRNGPGGEPRRRPFDIWRVRTLLNRPFSVWKSTQALNLQDQGSGADMTMLAIRRLWELAPDTAARVVGQVHDEILICSPDAEAERDAAALQRAMTDAGNRVLGRWGVPIGEIEIKRDRDGTLPRVWMK</sequence>
<dbReference type="GO" id="GO:0006302">
    <property type="term" value="P:double-strand break repair"/>
    <property type="evidence" value="ECO:0007669"/>
    <property type="project" value="TreeGrafter"/>
</dbReference>
<reference evidence="7 8" key="1">
    <citation type="submission" date="2020-02" db="EMBL/GenBank/DDBJ databases">
        <authorList>
            <person name="Hogendoorn C."/>
        </authorList>
    </citation>
    <scope>NUCLEOTIDE SEQUENCE [LARGE SCALE GENOMIC DNA]</scope>
    <source>
        <strain evidence="7">R501</strain>
    </source>
</reference>
<name>A0A6F8ZIY7_9FIRM</name>
<dbReference type="InterPro" id="IPR012337">
    <property type="entry name" value="RNaseH-like_sf"/>
</dbReference>
<dbReference type="EC" id="2.7.7.7" evidence="2"/>
<dbReference type="InterPro" id="IPR001098">
    <property type="entry name" value="DNA-dir_DNA_pol_A_palm_dom"/>
</dbReference>
<dbReference type="PANTHER" id="PTHR10133:SF27">
    <property type="entry name" value="DNA POLYMERASE NU"/>
    <property type="match status" value="1"/>
</dbReference>
<dbReference type="InterPro" id="IPR036397">
    <property type="entry name" value="RNaseH_sf"/>
</dbReference>
<dbReference type="InterPro" id="IPR043502">
    <property type="entry name" value="DNA/RNA_pol_sf"/>
</dbReference>
<accession>A0A6F8ZIY7</accession>
<feature type="compositionally biased region" description="Polar residues" evidence="5">
    <location>
        <begin position="59"/>
        <end position="82"/>
    </location>
</feature>
<evidence type="ECO:0000313" key="7">
    <source>
        <dbReference type="EMBL" id="CAB1129550.1"/>
    </source>
</evidence>
<dbReference type="Proteomes" id="UP000503399">
    <property type="component" value="Chromosome"/>
</dbReference>
<evidence type="ECO:0000313" key="8">
    <source>
        <dbReference type="Proteomes" id="UP000503399"/>
    </source>
</evidence>
<dbReference type="GO" id="GO:0003677">
    <property type="term" value="F:DNA binding"/>
    <property type="evidence" value="ECO:0007669"/>
    <property type="project" value="InterPro"/>
</dbReference>
<evidence type="ECO:0000256" key="4">
    <source>
        <dbReference type="ARBA" id="ARBA00049244"/>
    </source>
</evidence>
<protein>
    <recommendedName>
        <fullName evidence="2">DNA-directed DNA polymerase</fullName>
        <ecNumber evidence="2">2.7.7.7</ecNumber>
    </recommendedName>
</protein>
<feature type="domain" description="DNA-directed DNA polymerase family A palm" evidence="6">
    <location>
        <begin position="533"/>
        <end position="848"/>
    </location>
</feature>
<dbReference type="AlphaFoldDB" id="A0A6F8ZIY7"/>
<feature type="region of interest" description="Disordered" evidence="5">
    <location>
        <begin position="54"/>
        <end position="98"/>
    </location>
</feature>
<comment type="similarity">
    <text evidence="1">Belongs to the DNA polymerase type-A family.</text>
</comment>
<keyword evidence="8" id="KW-1185">Reference proteome</keyword>